<evidence type="ECO:0000256" key="4">
    <source>
        <dbReference type="SAM" id="SignalP"/>
    </source>
</evidence>
<comment type="caution">
    <text evidence="6">The sequence shown here is derived from an EMBL/GenBank/DDBJ whole genome shotgun (WGS) entry which is preliminary data.</text>
</comment>
<dbReference type="InterPro" id="IPR023828">
    <property type="entry name" value="Peptidase_S8_Ser-AS"/>
</dbReference>
<dbReference type="NCBIfam" id="TIGR04183">
    <property type="entry name" value="Por_Secre_tail"/>
    <property type="match status" value="1"/>
</dbReference>
<evidence type="ECO:0000256" key="2">
    <source>
        <dbReference type="ARBA" id="ARBA00022801"/>
    </source>
</evidence>
<gene>
    <name evidence="6" type="ORF">EU556_17525</name>
</gene>
<dbReference type="InterPro" id="IPR026444">
    <property type="entry name" value="Secre_tail"/>
</dbReference>
<dbReference type="Gene3D" id="2.60.40.710">
    <property type="entry name" value="Endoglucanase-like"/>
    <property type="match status" value="2"/>
</dbReference>
<dbReference type="Pfam" id="PF18962">
    <property type="entry name" value="Por_Secre_tail"/>
    <property type="match status" value="1"/>
</dbReference>
<dbReference type="InterPro" id="IPR036966">
    <property type="entry name" value="CBM3_sf"/>
</dbReference>
<dbReference type="InterPro" id="IPR034075">
    <property type="entry name" value="Glr3161-like_dom"/>
</dbReference>
<dbReference type="GO" id="GO:0016020">
    <property type="term" value="C:membrane"/>
    <property type="evidence" value="ECO:0007669"/>
    <property type="project" value="TreeGrafter"/>
</dbReference>
<dbReference type="InterPro" id="IPR008965">
    <property type="entry name" value="CBM2/CBM3_carb-bd_dom_sf"/>
</dbReference>
<dbReference type="RefSeq" id="WP_135435404.1">
    <property type="nucleotide sequence ID" value="NZ_SRLA01000003.1"/>
</dbReference>
<dbReference type="AlphaFoldDB" id="A0A4Z0P4J9"/>
<sequence>MKKTLLRVGRLAACTGLLFGVITTGSAQTSKATAQKFKASSELRELANKSTTASRTSAVGGLQKADVLQVKGNYVVIEAVSNDADGQALLRQLQQLGLKNGASFGRMVSGLFPIGKIDELETVGQLRYAVPSYQPMHNIGAVTSQGDVSLGADKVRTKSAVTGAGSKVGVLSDSYGSIPGGPAAGVASGDLPNDVEVLEDTGAGYSDEGRAMAEIVHDVAPGAKIAFNTAFLGQASFANGILRLADKGCNIIVDDVYYFAEPFFQDGIIAQAVDKVVDRNVSYFSAAGNSARRSYQSGFRNSGQSITIGGVNYGVAHDFGGGDIRQTITIPAGGQLRLALQWADPFFSVSGGTGARTDLDVLVFFNGALAFSSRANNIGADPFEYLALNASPAGSATIEIAITKVAGPDPELLKYIEFGNSTIVEYNTTGSTVVGHNNAAKTISVGASPWYNTPQFNTNITRPVIESFSSLGGTPVFFTTSGVNTGIDPSKVRRNPSVVGPDGGNNTFFGSDTSLDPDAFPNFFGTSAAAPHVAAVAALMQQAAGNTLTPQQVKDALTSTTQDMDDPFTVGVFDTGYDFRTGYGFVQAEQAVSAVASPCVADVTPPKILASGFVTKLENGKRTIYAEDVDYGSTDNCGIASMTISPSTFTCANVGPNKVTLTVTDKAGNSVSETVTVEVLADNTCTPLVQVLYQNGDLGQPANSVIRPNLQVVNSGTTAIPYQELTLRYWLTPENYSQLTTNVNWAKLGTQFVSMRYVALPTPREGAFGYVEYSFLPGAGSLPAGGSSGPIFSNINDQLWKNFDETNDYSYAANSDYAPTTRITAYRNGALISGVEPAAVAATTRLVAYSENRGATVTPAGSVLLQLGNLGNSPVPYEDVTIRYWVQPNQVSQREYSVSYATIGSEKVLLTRGQQGQQAYVQLGFSPSLGLLQPSTNTGVVQLSFYQVYGVAYDQSGDYSYRPAGPLAEQPKVTVYVKGQLVYGTEPGNSTAQRLANTSGSASPAAASLAAIGQVEAYPNPFTSTAKVRFLAAQTGPVQVRVYNSLGQVVATLYEGTATAGQVVEQTLNGTNLPAGLYTCRLISQGKSITQHLVLTK</sequence>
<dbReference type="Proteomes" id="UP000298337">
    <property type="component" value="Unassembled WGS sequence"/>
</dbReference>
<dbReference type="SMART" id="SM01067">
    <property type="entry name" value="CBM_3"/>
    <property type="match status" value="2"/>
</dbReference>
<dbReference type="Gene3D" id="3.40.50.200">
    <property type="entry name" value="Peptidase S8/S53 domain"/>
    <property type="match status" value="2"/>
</dbReference>
<evidence type="ECO:0000313" key="6">
    <source>
        <dbReference type="EMBL" id="TGE06633.1"/>
    </source>
</evidence>
<dbReference type="SUPFAM" id="SSF49384">
    <property type="entry name" value="Carbohydrate-binding domain"/>
    <property type="match status" value="2"/>
</dbReference>
<feature type="chain" id="PRO_5021364128" evidence="4">
    <location>
        <begin position="28"/>
        <end position="1097"/>
    </location>
</feature>
<protein>
    <submittedName>
        <fullName evidence="6">T9SS type A sorting domain-containing protein</fullName>
    </submittedName>
</protein>
<dbReference type="PROSITE" id="PS00138">
    <property type="entry name" value="SUBTILASE_SER"/>
    <property type="match status" value="1"/>
</dbReference>
<feature type="domain" description="CBM3" evidence="5">
    <location>
        <begin position="841"/>
        <end position="988"/>
    </location>
</feature>
<feature type="signal peptide" evidence="4">
    <location>
        <begin position="1"/>
        <end position="27"/>
    </location>
</feature>
<evidence type="ECO:0000256" key="3">
    <source>
        <dbReference type="ARBA" id="ARBA00022825"/>
    </source>
</evidence>
<dbReference type="PROSITE" id="PS51172">
    <property type="entry name" value="CBM3"/>
    <property type="match status" value="2"/>
</dbReference>
<dbReference type="Gene3D" id="2.60.40.4070">
    <property type="match status" value="1"/>
</dbReference>
<dbReference type="Pfam" id="PF00942">
    <property type="entry name" value="CBM_3"/>
    <property type="match status" value="2"/>
</dbReference>
<dbReference type="PANTHER" id="PTHR42884:SF14">
    <property type="entry name" value="NEUROENDOCRINE CONVERTASE 1"/>
    <property type="match status" value="1"/>
</dbReference>
<reference evidence="6 7" key="1">
    <citation type="submission" date="2019-04" db="EMBL/GenBank/DDBJ databases">
        <authorList>
            <person name="Feng G."/>
            <person name="Zhang J."/>
            <person name="Zhu H."/>
        </authorList>
    </citation>
    <scope>NUCLEOTIDE SEQUENCE [LARGE SCALE GENOMIC DNA]</scope>
    <source>
        <strain evidence="6 7">92R-1</strain>
    </source>
</reference>
<dbReference type="InterPro" id="IPR036852">
    <property type="entry name" value="Peptidase_S8/S53_dom_sf"/>
</dbReference>
<proteinExistence type="predicted"/>
<dbReference type="GO" id="GO:0005975">
    <property type="term" value="P:carbohydrate metabolic process"/>
    <property type="evidence" value="ECO:0007669"/>
    <property type="project" value="InterPro"/>
</dbReference>
<keyword evidence="1" id="KW-0645">Protease</keyword>
<dbReference type="InterPro" id="IPR000209">
    <property type="entry name" value="Peptidase_S8/S53_dom"/>
</dbReference>
<name>A0A4Z0P4J9_9BACT</name>
<keyword evidence="3" id="KW-0720">Serine protease</keyword>
<evidence type="ECO:0000259" key="5">
    <source>
        <dbReference type="PROSITE" id="PS51172"/>
    </source>
</evidence>
<organism evidence="6 7">
    <name type="scientific">Hymenobacter fodinae</name>
    <dbReference type="NCBI Taxonomy" id="2510796"/>
    <lineage>
        <taxon>Bacteria</taxon>
        <taxon>Pseudomonadati</taxon>
        <taxon>Bacteroidota</taxon>
        <taxon>Cytophagia</taxon>
        <taxon>Cytophagales</taxon>
        <taxon>Hymenobacteraceae</taxon>
        <taxon>Hymenobacter</taxon>
    </lineage>
</organism>
<evidence type="ECO:0000313" key="7">
    <source>
        <dbReference type="Proteomes" id="UP000298337"/>
    </source>
</evidence>
<dbReference type="EMBL" id="SRLA01000003">
    <property type="protein sequence ID" value="TGE06633.1"/>
    <property type="molecule type" value="Genomic_DNA"/>
</dbReference>
<dbReference type="OrthoDB" id="355609at2"/>
<keyword evidence="7" id="KW-1185">Reference proteome</keyword>
<dbReference type="Gene3D" id="2.60.40.10">
    <property type="entry name" value="Immunoglobulins"/>
    <property type="match status" value="1"/>
</dbReference>
<dbReference type="InterPro" id="IPR001956">
    <property type="entry name" value="CBM3"/>
</dbReference>
<dbReference type="SUPFAM" id="SSF52743">
    <property type="entry name" value="Subtilisin-like"/>
    <property type="match status" value="1"/>
</dbReference>
<dbReference type="GO" id="GO:0016485">
    <property type="term" value="P:protein processing"/>
    <property type="evidence" value="ECO:0007669"/>
    <property type="project" value="TreeGrafter"/>
</dbReference>
<dbReference type="CDD" id="cd05562">
    <property type="entry name" value="Peptidases_S53_like"/>
    <property type="match status" value="1"/>
</dbReference>
<evidence type="ECO:0000256" key="1">
    <source>
        <dbReference type="ARBA" id="ARBA00022670"/>
    </source>
</evidence>
<dbReference type="GO" id="GO:0004252">
    <property type="term" value="F:serine-type endopeptidase activity"/>
    <property type="evidence" value="ECO:0007669"/>
    <property type="project" value="InterPro"/>
</dbReference>
<dbReference type="Pfam" id="PF00082">
    <property type="entry name" value="Peptidase_S8"/>
    <property type="match status" value="1"/>
</dbReference>
<dbReference type="PANTHER" id="PTHR42884">
    <property type="entry name" value="PROPROTEIN CONVERTASE SUBTILISIN/KEXIN-RELATED"/>
    <property type="match status" value="1"/>
</dbReference>
<keyword evidence="2" id="KW-0378">Hydrolase</keyword>
<keyword evidence="4" id="KW-0732">Signal</keyword>
<dbReference type="InterPro" id="IPR013783">
    <property type="entry name" value="Ig-like_fold"/>
</dbReference>
<feature type="domain" description="CBM3" evidence="5">
    <location>
        <begin position="686"/>
        <end position="838"/>
    </location>
</feature>
<accession>A0A4Z0P4J9</accession>
<dbReference type="GO" id="GO:0030248">
    <property type="term" value="F:cellulose binding"/>
    <property type="evidence" value="ECO:0007669"/>
    <property type="project" value="InterPro"/>
</dbReference>